<dbReference type="InterPro" id="IPR018483">
    <property type="entry name" value="Carb_kinase_FGGY_CS"/>
</dbReference>
<evidence type="ECO:0000259" key="5">
    <source>
        <dbReference type="Pfam" id="PF02782"/>
    </source>
</evidence>
<keyword evidence="3 6" id="KW-0418">Kinase</keyword>
<dbReference type="PIRSF" id="PIRSF000538">
    <property type="entry name" value="GlpK"/>
    <property type="match status" value="1"/>
</dbReference>
<dbReference type="Gene3D" id="3.30.420.40">
    <property type="match status" value="2"/>
</dbReference>
<dbReference type="GO" id="GO:0005975">
    <property type="term" value="P:carbohydrate metabolic process"/>
    <property type="evidence" value="ECO:0007669"/>
    <property type="project" value="InterPro"/>
</dbReference>
<feature type="domain" description="Carbohydrate kinase FGGY C-terminal" evidence="5">
    <location>
        <begin position="256"/>
        <end position="451"/>
    </location>
</feature>
<dbReference type="GO" id="GO:0016773">
    <property type="term" value="F:phosphotransferase activity, alcohol group as acceptor"/>
    <property type="evidence" value="ECO:0007669"/>
    <property type="project" value="InterPro"/>
</dbReference>
<dbReference type="PROSITE" id="PS00933">
    <property type="entry name" value="FGGY_KINASES_1"/>
    <property type="match status" value="1"/>
</dbReference>
<feature type="domain" description="Carbohydrate kinase FGGY N-terminal" evidence="4">
    <location>
        <begin position="4"/>
        <end position="243"/>
    </location>
</feature>
<dbReference type="InterPro" id="IPR043129">
    <property type="entry name" value="ATPase_NBD"/>
</dbReference>
<dbReference type="InterPro" id="IPR050406">
    <property type="entry name" value="FGGY_Carb_Kinase"/>
</dbReference>
<dbReference type="EMBL" id="OMOD01000141">
    <property type="protein sequence ID" value="SPF42805.1"/>
    <property type="molecule type" value="Genomic_DNA"/>
</dbReference>
<evidence type="ECO:0000256" key="3">
    <source>
        <dbReference type="ARBA" id="ARBA00022777"/>
    </source>
</evidence>
<dbReference type="Pfam" id="PF02782">
    <property type="entry name" value="FGGY_C"/>
    <property type="match status" value="1"/>
</dbReference>
<dbReference type="AlphaFoldDB" id="A0A2U3KT11"/>
<keyword evidence="2" id="KW-0808">Transferase</keyword>
<proteinExistence type="inferred from homology"/>
<dbReference type="OrthoDB" id="9805576at2"/>
<dbReference type="InterPro" id="IPR018484">
    <property type="entry name" value="FGGY_N"/>
</dbReference>
<dbReference type="PANTHER" id="PTHR43095">
    <property type="entry name" value="SUGAR KINASE"/>
    <property type="match status" value="1"/>
</dbReference>
<evidence type="ECO:0000313" key="7">
    <source>
        <dbReference type="Proteomes" id="UP000238701"/>
    </source>
</evidence>
<evidence type="ECO:0000313" key="6">
    <source>
        <dbReference type="EMBL" id="SPF42805.1"/>
    </source>
</evidence>
<dbReference type="Pfam" id="PF00370">
    <property type="entry name" value="FGGY_N"/>
    <property type="match status" value="1"/>
</dbReference>
<organism evidence="6 7">
    <name type="scientific">Candidatus Sulfotelmatobacter kueseliae</name>
    <dbReference type="NCBI Taxonomy" id="2042962"/>
    <lineage>
        <taxon>Bacteria</taxon>
        <taxon>Pseudomonadati</taxon>
        <taxon>Acidobacteriota</taxon>
        <taxon>Terriglobia</taxon>
        <taxon>Terriglobales</taxon>
        <taxon>Candidatus Korobacteraceae</taxon>
        <taxon>Candidatus Sulfotelmatobacter</taxon>
    </lineage>
</organism>
<sequence length="511" mass="55079">MSLLAIDIGSSRCKAVVFAASGAILAQHSSSYIPEFPRPGFAEINPEKFWDAVCVCSRTAAKDLKDPVHALCLSSHGETFVAVDSQGRPLMAAILNQDSRAMRESAQCEETIGRQRLFKITGHLAHPMYPIPKILWLRKNRPEVFASTRSFLTLIGYLLEKMRHPPYADYSLASRFLAFDVQKLSWSDEILAAVELDKKLFPVPVPAGTITGRLNSEMANQLGLLSGTPVVLGGHDQPCGALGAGVIGGGRVYDSIGTYESLLAASAAPILNDKALDGSLNSYCHVVADTFVTIAYFPSGIMVKWFHDLLYGNGACEVRSDAQDLESSHYASLETHAPKGPTGLCITPHLIGTCNPEFNPRARGLISGLTPATDRAHIYKGILEGLACELTIVAEVLAEAVGEFEDIYVTGGGTRSALGLQLRAALTGRRLHIMSRQESVCLGTAILAGVAIGEYASIQQAVAGVVEESSVLHPDPAMAASYRGQTKRYKQLRSTVVEQSERFFLTDEEEA</sequence>
<protein>
    <submittedName>
        <fullName evidence="6">Carbohydrate kinase, FGGY family protein</fullName>
    </submittedName>
</protein>
<name>A0A2U3KT11_9BACT</name>
<evidence type="ECO:0000256" key="2">
    <source>
        <dbReference type="ARBA" id="ARBA00022679"/>
    </source>
</evidence>
<accession>A0A2U3KT11</accession>
<dbReference type="InterPro" id="IPR000577">
    <property type="entry name" value="Carb_kinase_FGGY"/>
</dbReference>
<evidence type="ECO:0000256" key="1">
    <source>
        <dbReference type="ARBA" id="ARBA00009156"/>
    </source>
</evidence>
<dbReference type="InterPro" id="IPR018485">
    <property type="entry name" value="FGGY_C"/>
</dbReference>
<dbReference type="Proteomes" id="UP000238701">
    <property type="component" value="Unassembled WGS sequence"/>
</dbReference>
<comment type="similarity">
    <text evidence="1">Belongs to the FGGY kinase family.</text>
</comment>
<reference evidence="7" key="1">
    <citation type="submission" date="2018-02" db="EMBL/GenBank/DDBJ databases">
        <authorList>
            <person name="Hausmann B."/>
        </authorList>
    </citation>
    <scope>NUCLEOTIDE SEQUENCE [LARGE SCALE GENOMIC DNA]</scope>
    <source>
        <strain evidence="7">Peat soil MAG SbA1</strain>
    </source>
</reference>
<dbReference type="GO" id="GO:0016301">
    <property type="term" value="F:kinase activity"/>
    <property type="evidence" value="ECO:0007669"/>
    <property type="project" value="UniProtKB-KW"/>
</dbReference>
<dbReference type="SUPFAM" id="SSF53067">
    <property type="entry name" value="Actin-like ATPase domain"/>
    <property type="match status" value="2"/>
</dbReference>
<dbReference type="PANTHER" id="PTHR43095:SF2">
    <property type="entry name" value="GLUCONOKINASE"/>
    <property type="match status" value="1"/>
</dbReference>
<gene>
    <name evidence="6" type="ORF">SBA1_470027</name>
</gene>
<dbReference type="CDD" id="cd07773">
    <property type="entry name" value="ASKHA_NBD_FGGY_FK"/>
    <property type="match status" value="1"/>
</dbReference>
<evidence type="ECO:0000259" key="4">
    <source>
        <dbReference type="Pfam" id="PF00370"/>
    </source>
</evidence>